<dbReference type="Pfam" id="PF13692">
    <property type="entry name" value="Glyco_trans_1_4"/>
    <property type="match status" value="1"/>
</dbReference>
<accession>A0ABQ4PYM5</accession>
<dbReference type="InterPro" id="IPR028098">
    <property type="entry name" value="Glyco_trans_4-like_N"/>
</dbReference>
<dbReference type="CDD" id="cd03814">
    <property type="entry name" value="GT4-like"/>
    <property type="match status" value="1"/>
</dbReference>
<proteinExistence type="predicted"/>
<evidence type="ECO:0000259" key="1">
    <source>
        <dbReference type="Pfam" id="PF13439"/>
    </source>
</evidence>
<dbReference type="PANTHER" id="PTHR45947">
    <property type="entry name" value="SULFOQUINOVOSYL TRANSFERASE SQD2"/>
    <property type="match status" value="1"/>
</dbReference>
<evidence type="ECO:0000313" key="3">
    <source>
        <dbReference type="Proteomes" id="UP001161064"/>
    </source>
</evidence>
<feature type="domain" description="Glycosyltransferase subfamily 4-like N-terminal" evidence="1">
    <location>
        <begin position="14"/>
        <end position="167"/>
    </location>
</feature>
<keyword evidence="3" id="KW-1185">Reference proteome</keyword>
<dbReference type="InterPro" id="IPR050194">
    <property type="entry name" value="Glycosyltransferase_grp1"/>
</dbReference>
<gene>
    <name evidence="2" type="ORF">PsB1_2277</name>
</gene>
<dbReference type="RefSeq" id="WP_284361757.1">
    <property type="nucleotide sequence ID" value="NZ_BPFZ01000022.1"/>
</dbReference>
<dbReference type="PANTHER" id="PTHR45947:SF3">
    <property type="entry name" value="SULFOQUINOVOSYL TRANSFERASE SQD2"/>
    <property type="match status" value="1"/>
</dbReference>
<dbReference type="Proteomes" id="UP001161064">
    <property type="component" value="Unassembled WGS sequence"/>
</dbReference>
<reference evidence="2" key="2">
    <citation type="journal article" date="2023" name="ISME Commun">
        <title>Characterization of a bloom-associated alphaproteobacterial lineage, 'Candidatus Phycosocius': insights into freshwater algal-bacterial interactions.</title>
        <authorList>
            <person name="Tanabe Y."/>
            <person name="Yamaguchi H."/>
            <person name="Yoshida M."/>
            <person name="Kai A."/>
            <person name="Okazaki Y."/>
        </authorList>
    </citation>
    <scope>NUCLEOTIDE SEQUENCE</scope>
    <source>
        <strain evidence="2">BOTRYCO-1</strain>
    </source>
</reference>
<dbReference type="EMBL" id="BPFZ01000022">
    <property type="protein sequence ID" value="GIU68123.1"/>
    <property type="molecule type" value="Genomic_DNA"/>
</dbReference>
<comment type="caution">
    <text evidence="2">The sequence shown here is derived from an EMBL/GenBank/DDBJ whole genome shotgun (WGS) entry which is preliminary data.</text>
</comment>
<organism evidence="2 3">
    <name type="scientific">Candidatus Phycosocius spiralis</name>
    <dbReference type="NCBI Taxonomy" id="2815099"/>
    <lineage>
        <taxon>Bacteria</taxon>
        <taxon>Pseudomonadati</taxon>
        <taxon>Pseudomonadota</taxon>
        <taxon>Alphaproteobacteria</taxon>
        <taxon>Caulobacterales</taxon>
        <taxon>Caulobacterales incertae sedis</taxon>
        <taxon>Candidatus Phycosocius</taxon>
    </lineage>
</organism>
<name>A0ABQ4PYM5_9PROT</name>
<dbReference type="Pfam" id="PF13439">
    <property type="entry name" value="Glyco_transf_4"/>
    <property type="match status" value="1"/>
</dbReference>
<dbReference type="Gene3D" id="3.40.50.2000">
    <property type="entry name" value="Glycogen Phosphorylase B"/>
    <property type="match status" value="2"/>
</dbReference>
<sequence>MRIMLVTDAWEPQVNGVVRTLARTVKELKEMGHEVMMVTPNDGYKTIPLPTYPEIKMALFAKDDIEERFEAFEPEAVHIATEGTLGLAARRMCIQHRFPFSSSYHTQYPEYISARFPVPVSWGYAFVRWFHNMAGRVMVATPTMRDLLISRGFKNLAIWTRGVDVDQFNPKLRQADRGPLAGIAGPIFLYVGRVSVEKNVEAFLACELEGTKVIVGDGPARKDLESRFPEAKFLGAKFGDELAACYANADVFVFPSYTDTFGLVILEAMATGTPVAAFVAPGPKDIIPGSGAGVIGDDLEAIIKACLMIDRSKVRAYAETFSWRASALQFLQNLDPLPVMERYKVWNRVKNALRLRKKRKIV</sequence>
<protein>
    <submittedName>
        <fullName evidence="2">GDP-mannose-dependent alpha-mannosyltransferase</fullName>
    </submittedName>
</protein>
<evidence type="ECO:0000313" key="2">
    <source>
        <dbReference type="EMBL" id="GIU68123.1"/>
    </source>
</evidence>
<reference evidence="2" key="1">
    <citation type="submission" date="2021-05" db="EMBL/GenBank/DDBJ databases">
        <authorList>
            <person name="Tanabe Y."/>
        </authorList>
    </citation>
    <scope>NUCLEOTIDE SEQUENCE</scope>
    <source>
        <strain evidence="2">BOTRYCO-1</strain>
    </source>
</reference>
<dbReference type="SUPFAM" id="SSF53756">
    <property type="entry name" value="UDP-Glycosyltransferase/glycogen phosphorylase"/>
    <property type="match status" value="1"/>
</dbReference>